<reference evidence="1 2" key="1">
    <citation type="submission" date="2019-03" db="EMBL/GenBank/DDBJ databases">
        <title>Genomic Encyclopedia of Type Strains, Phase IV (KMG-IV): sequencing the most valuable type-strain genomes for metagenomic binning, comparative biology and taxonomic classification.</title>
        <authorList>
            <person name="Goeker M."/>
        </authorList>
    </citation>
    <scope>NUCLEOTIDE SEQUENCE [LARGE SCALE GENOMIC DNA]</scope>
    <source>
        <strain evidence="1 2">DSM 23344</strain>
    </source>
</reference>
<name>A0A4R2L3A9_9GAMM</name>
<gene>
    <name evidence="1" type="ORF">EV688_10362</name>
</gene>
<dbReference type="OrthoDB" id="9791944at2"/>
<organism evidence="1 2">
    <name type="scientific">Chromatocurvus halotolerans</name>
    <dbReference type="NCBI Taxonomy" id="1132028"/>
    <lineage>
        <taxon>Bacteria</taxon>
        <taxon>Pseudomonadati</taxon>
        <taxon>Pseudomonadota</taxon>
        <taxon>Gammaproteobacteria</taxon>
        <taxon>Cellvibrionales</taxon>
        <taxon>Halieaceae</taxon>
        <taxon>Chromatocurvus</taxon>
    </lineage>
</organism>
<evidence type="ECO:0000313" key="1">
    <source>
        <dbReference type="EMBL" id="TCO77048.1"/>
    </source>
</evidence>
<evidence type="ECO:0008006" key="3">
    <source>
        <dbReference type="Google" id="ProtNLM"/>
    </source>
</evidence>
<dbReference type="AlphaFoldDB" id="A0A4R2L3A9"/>
<dbReference type="Proteomes" id="UP000294980">
    <property type="component" value="Unassembled WGS sequence"/>
</dbReference>
<protein>
    <recommendedName>
        <fullName evidence="3">Methyltransferase family protein</fullName>
    </recommendedName>
</protein>
<evidence type="ECO:0000313" key="2">
    <source>
        <dbReference type="Proteomes" id="UP000294980"/>
    </source>
</evidence>
<accession>A0A4R2L3A9</accession>
<comment type="caution">
    <text evidence="1">The sequence shown here is derived from an EMBL/GenBank/DDBJ whole genome shotgun (WGS) entry which is preliminary data.</text>
</comment>
<dbReference type="SUPFAM" id="SSF53335">
    <property type="entry name" value="S-adenosyl-L-methionine-dependent methyltransferases"/>
    <property type="match status" value="1"/>
</dbReference>
<dbReference type="EMBL" id="SLWX01000003">
    <property type="protein sequence ID" value="TCO77048.1"/>
    <property type="molecule type" value="Genomic_DNA"/>
</dbReference>
<dbReference type="Gene3D" id="3.40.50.150">
    <property type="entry name" value="Vaccinia Virus protein VP39"/>
    <property type="match status" value="1"/>
</dbReference>
<keyword evidence="2" id="KW-1185">Reference proteome</keyword>
<dbReference type="InterPro" id="IPR029063">
    <property type="entry name" value="SAM-dependent_MTases_sf"/>
</dbReference>
<sequence length="223" mass="25334">MYTRDNPSPEYLEMVRMYETMHEEGEQSAGKSGKDTFPGKMLINHAADIRAMITHTGARSILDYGAGKGLAYQQSDIRVTPQLTADSIQSYWGVDDIRCYDPGYEPFSTLPDQQYDGVISTDVLEHITEPDVPWIIEEMFSYARRFVFANVACFPAVKNLPNGQNAHCTLHPPEWWAGLVHGIAMRHTDISYRLVMSTKTGARKKMGLSKKRRTVYHTVERLL</sequence>
<proteinExistence type="predicted"/>